<dbReference type="GO" id="GO:0032259">
    <property type="term" value="P:methylation"/>
    <property type="evidence" value="ECO:0007669"/>
    <property type="project" value="UniProtKB-KW"/>
</dbReference>
<feature type="binding site" evidence="5">
    <location>
        <position position="181"/>
    </location>
    <ligand>
        <name>S-adenosyl-L-methionine</name>
        <dbReference type="ChEBI" id="CHEBI:59789"/>
    </ligand>
</feature>
<feature type="binding site" evidence="5">
    <location>
        <position position="140"/>
    </location>
    <ligand>
        <name>S-adenosyl-L-methionine</name>
        <dbReference type="ChEBI" id="CHEBI:59789"/>
    </ligand>
</feature>
<evidence type="ECO:0000256" key="5">
    <source>
        <dbReference type="HAMAP-Rule" id="MF_02126"/>
    </source>
</evidence>
<dbReference type="Gene3D" id="3.40.50.150">
    <property type="entry name" value="Vaccinia Virus protein VP39"/>
    <property type="match status" value="1"/>
</dbReference>
<evidence type="ECO:0000256" key="1">
    <source>
        <dbReference type="ARBA" id="ARBA00022603"/>
    </source>
</evidence>
<name>A0A930RC78_STRIT</name>
<dbReference type="NCBIfam" id="TIGR03534">
    <property type="entry name" value="RF_mod_PrmC"/>
    <property type="match status" value="1"/>
</dbReference>
<comment type="function">
    <text evidence="5">Methylates the class 1 translation termination release factors RF1/PrfA and RF2/PrfB on the glutamine residue of the universally conserved GGQ motif.</text>
</comment>
<evidence type="ECO:0000313" key="8">
    <source>
        <dbReference type="EMBL" id="MBF1712997.1"/>
    </source>
</evidence>
<evidence type="ECO:0000256" key="2">
    <source>
        <dbReference type="ARBA" id="ARBA00022679"/>
    </source>
</evidence>
<dbReference type="PANTHER" id="PTHR18895">
    <property type="entry name" value="HEMK METHYLTRANSFERASE"/>
    <property type="match status" value="1"/>
</dbReference>
<dbReference type="Pfam" id="PF05175">
    <property type="entry name" value="MTS"/>
    <property type="match status" value="1"/>
</dbReference>
<reference evidence="8" key="1">
    <citation type="submission" date="2020-04" db="EMBL/GenBank/DDBJ databases">
        <title>Deep metagenomics examines the oral microbiome during advanced dental caries in children, revealing novel taxa and co-occurrences with host molecules.</title>
        <authorList>
            <person name="Baker J.L."/>
            <person name="Morton J.T."/>
            <person name="Dinis M."/>
            <person name="Alvarez R."/>
            <person name="Tran N.C."/>
            <person name="Knight R."/>
            <person name="Edlund A."/>
        </authorList>
    </citation>
    <scope>NUCLEOTIDE SEQUENCE</scope>
    <source>
        <strain evidence="8">JCVI_23_bin.22</strain>
    </source>
</reference>
<dbReference type="Pfam" id="PF17827">
    <property type="entry name" value="PrmC_N"/>
    <property type="match status" value="1"/>
</dbReference>
<keyword evidence="3 5" id="KW-0949">S-adenosyl-L-methionine</keyword>
<dbReference type="HAMAP" id="MF_02126">
    <property type="entry name" value="RF_methyltr_PrmC"/>
    <property type="match status" value="1"/>
</dbReference>
<dbReference type="NCBIfam" id="TIGR00536">
    <property type="entry name" value="hemK_fam"/>
    <property type="match status" value="1"/>
</dbReference>
<keyword evidence="1 5" id="KW-0489">Methyltransferase</keyword>
<dbReference type="AlphaFoldDB" id="A0A930RC78"/>
<feature type="domain" description="Release factor glutamine methyltransferase N-terminal" evidence="7">
    <location>
        <begin position="6"/>
        <end position="73"/>
    </location>
</feature>
<sequence length="276" mass="30925">MKLAQILAEMEIELEAVGEEAESLSFAFRALKDLSFTEFVMKMHTEAAVDDVKLLKEIQTQLLAHKPAQYIIGHAEFLGRSFKVDERVLIPRPETEELVTLILAENPNINIKILDIGTGSGVIALSLAAERDNWQITASDISQDALDLAQENAKSINVMVDFIQSNCFQKITGKYDIIVSNPPYISEIDIEEVATNVLASEPHLALFAEEDGYAVYRKIAESAPNHLTEKGKIYLEIGYKQGEKVKKIFESTLPKMRIRILQDQFGKDRMVVIDNG</sequence>
<feature type="domain" description="Methyltransferase small" evidence="6">
    <location>
        <begin position="109"/>
        <end position="196"/>
    </location>
</feature>
<dbReference type="GO" id="GO:0102559">
    <property type="term" value="F:peptide chain release factor N(5)-glutamine methyltransferase activity"/>
    <property type="evidence" value="ECO:0007669"/>
    <property type="project" value="UniProtKB-EC"/>
</dbReference>
<dbReference type="PROSITE" id="PS00092">
    <property type="entry name" value="N6_MTASE"/>
    <property type="match status" value="1"/>
</dbReference>
<evidence type="ECO:0000259" key="7">
    <source>
        <dbReference type="Pfam" id="PF17827"/>
    </source>
</evidence>
<evidence type="ECO:0000313" key="9">
    <source>
        <dbReference type="Proteomes" id="UP000721045"/>
    </source>
</evidence>
<proteinExistence type="inferred from homology"/>
<dbReference type="InterPro" id="IPR002052">
    <property type="entry name" value="DNA_methylase_N6_adenine_CS"/>
</dbReference>
<dbReference type="CDD" id="cd02440">
    <property type="entry name" value="AdoMet_MTases"/>
    <property type="match status" value="1"/>
</dbReference>
<evidence type="ECO:0000256" key="3">
    <source>
        <dbReference type="ARBA" id="ARBA00022691"/>
    </source>
</evidence>
<dbReference type="InterPro" id="IPR007848">
    <property type="entry name" value="Small_mtfrase_dom"/>
</dbReference>
<dbReference type="RefSeq" id="WP_003072697.1">
    <property type="nucleotide sequence ID" value="NZ_CP053999.1"/>
</dbReference>
<gene>
    <name evidence="5 8" type="primary">prmC</name>
    <name evidence="8" type="ORF">HXO88_04560</name>
</gene>
<dbReference type="InterPro" id="IPR029063">
    <property type="entry name" value="SAM-dependent_MTases_sf"/>
</dbReference>
<accession>A0A930RC78</accession>
<organism evidence="8 9">
    <name type="scientific">Streptococcus intermedius</name>
    <dbReference type="NCBI Taxonomy" id="1338"/>
    <lineage>
        <taxon>Bacteria</taxon>
        <taxon>Bacillati</taxon>
        <taxon>Bacillota</taxon>
        <taxon>Bacilli</taxon>
        <taxon>Lactobacillales</taxon>
        <taxon>Streptococcaceae</taxon>
        <taxon>Streptococcus</taxon>
        <taxon>Streptococcus anginosus group</taxon>
    </lineage>
</organism>
<comment type="similarity">
    <text evidence="5">Belongs to the protein N5-glutamine methyltransferase family. PrmC subfamily.</text>
</comment>
<dbReference type="InterPro" id="IPR050320">
    <property type="entry name" value="N5-glutamine_MTase"/>
</dbReference>
<protein>
    <recommendedName>
        <fullName evidence="5">Release factor glutamine methyltransferase</fullName>
        <shortName evidence="5">RF MTase</shortName>
        <ecNumber evidence="5">2.1.1.297</ecNumber>
    </recommendedName>
    <alternativeName>
        <fullName evidence="5">N5-glutamine methyltransferase PrmC</fullName>
    </alternativeName>
    <alternativeName>
        <fullName evidence="5">Protein-(glutamine-N5) MTase PrmC</fullName>
    </alternativeName>
    <alternativeName>
        <fullName evidence="5">Protein-glutamine N-methyltransferase PrmC</fullName>
    </alternativeName>
</protein>
<dbReference type="Proteomes" id="UP000721045">
    <property type="component" value="Unassembled WGS sequence"/>
</dbReference>
<comment type="caution">
    <text evidence="8">The sequence shown here is derived from an EMBL/GenBank/DDBJ whole genome shotgun (WGS) entry which is preliminary data.</text>
</comment>
<feature type="binding site" evidence="5">
    <location>
        <begin position="117"/>
        <end position="121"/>
    </location>
    <ligand>
        <name>S-adenosyl-L-methionine</name>
        <dbReference type="ChEBI" id="CHEBI:59789"/>
    </ligand>
</feature>
<dbReference type="GO" id="GO:0003676">
    <property type="term" value="F:nucleic acid binding"/>
    <property type="evidence" value="ECO:0007669"/>
    <property type="project" value="InterPro"/>
</dbReference>
<feature type="binding site" evidence="5">
    <location>
        <begin position="181"/>
        <end position="184"/>
    </location>
    <ligand>
        <name>substrate</name>
    </ligand>
</feature>
<dbReference type="PANTHER" id="PTHR18895:SF74">
    <property type="entry name" value="MTRF1L RELEASE FACTOR GLUTAMINE METHYLTRANSFERASE"/>
    <property type="match status" value="1"/>
</dbReference>
<dbReference type="InterPro" id="IPR040758">
    <property type="entry name" value="PrmC_N"/>
</dbReference>
<evidence type="ECO:0000259" key="6">
    <source>
        <dbReference type="Pfam" id="PF05175"/>
    </source>
</evidence>
<dbReference type="EMBL" id="JABZYP010000013">
    <property type="protein sequence ID" value="MBF1712997.1"/>
    <property type="molecule type" value="Genomic_DNA"/>
</dbReference>
<comment type="caution">
    <text evidence="5">Lacks conserved residue(s) required for the propagation of feature annotation.</text>
</comment>
<dbReference type="InterPro" id="IPR019874">
    <property type="entry name" value="RF_methyltr_PrmC"/>
</dbReference>
<dbReference type="Gene3D" id="1.10.8.10">
    <property type="entry name" value="DNA helicase RuvA subunit, C-terminal domain"/>
    <property type="match status" value="1"/>
</dbReference>
<keyword evidence="2 5" id="KW-0808">Transferase</keyword>
<evidence type="ECO:0000256" key="4">
    <source>
        <dbReference type="ARBA" id="ARBA00048391"/>
    </source>
</evidence>
<dbReference type="InterPro" id="IPR004556">
    <property type="entry name" value="HemK-like"/>
</dbReference>
<dbReference type="SUPFAM" id="SSF53335">
    <property type="entry name" value="S-adenosyl-L-methionine-dependent methyltransferases"/>
    <property type="match status" value="1"/>
</dbReference>
<dbReference type="EC" id="2.1.1.297" evidence="5"/>
<comment type="catalytic activity">
    <reaction evidence="4 5">
        <text>L-glutaminyl-[peptide chain release factor] + S-adenosyl-L-methionine = N(5)-methyl-L-glutaminyl-[peptide chain release factor] + S-adenosyl-L-homocysteine + H(+)</text>
        <dbReference type="Rhea" id="RHEA:42896"/>
        <dbReference type="Rhea" id="RHEA-COMP:10271"/>
        <dbReference type="Rhea" id="RHEA-COMP:10272"/>
        <dbReference type="ChEBI" id="CHEBI:15378"/>
        <dbReference type="ChEBI" id="CHEBI:30011"/>
        <dbReference type="ChEBI" id="CHEBI:57856"/>
        <dbReference type="ChEBI" id="CHEBI:59789"/>
        <dbReference type="ChEBI" id="CHEBI:61891"/>
        <dbReference type="EC" id="2.1.1.297"/>
    </reaction>
</comment>